<feature type="region of interest" description="Disordered" evidence="1">
    <location>
        <begin position="1"/>
        <end position="243"/>
    </location>
</feature>
<feature type="compositionally biased region" description="Pro residues" evidence="1">
    <location>
        <begin position="388"/>
        <end position="397"/>
    </location>
</feature>
<feature type="compositionally biased region" description="Basic and acidic residues" evidence="1">
    <location>
        <begin position="369"/>
        <end position="383"/>
    </location>
</feature>
<feature type="compositionally biased region" description="Basic residues" evidence="1">
    <location>
        <begin position="217"/>
        <end position="228"/>
    </location>
</feature>
<keyword evidence="3" id="KW-1185">Reference proteome</keyword>
<feature type="compositionally biased region" description="Polar residues" evidence="1">
    <location>
        <begin position="154"/>
        <end position="171"/>
    </location>
</feature>
<feature type="compositionally biased region" description="Pro residues" evidence="1">
    <location>
        <begin position="443"/>
        <end position="463"/>
    </location>
</feature>
<feature type="compositionally biased region" description="Low complexity" evidence="1">
    <location>
        <begin position="181"/>
        <end position="191"/>
    </location>
</feature>
<reference evidence="2 3" key="2">
    <citation type="journal article" date="2022" name="Mol. Biol. Evol.">
        <title>Comparative Genomics Reveals Insights into the Divergent Evolution of Astigmatic Mites and Household Pest Adaptations.</title>
        <authorList>
            <person name="Xiong Q."/>
            <person name="Wan A.T."/>
            <person name="Liu X."/>
            <person name="Fung C.S."/>
            <person name="Xiao X."/>
            <person name="Malainual N."/>
            <person name="Hou J."/>
            <person name="Wang L."/>
            <person name="Wang M."/>
            <person name="Yang K.Y."/>
            <person name="Cui Y."/>
            <person name="Leung E.L."/>
            <person name="Nong W."/>
            <person name="Shin S.K."/>
            <person name="Au S.W."/>
            <person name="Jeong K.Y."/>
            <person name="Chew F.T."/>
            <person name="Hui J.H."/>
            <person name="Leung T.F."/>
            <person name="Tungtrongchitr A."/>
            <person name="Zhong N."/>
            <person name="Liu Z."/>
            <person name="Tsui S.K."/>
        </authorList>
    </citation>
    <scope>NUCLEOTIDE SEQUENCE [LARGE SCALE GENOMIC DNA]</scope>
    <source>
        <strain evidence="2">Derp</strain>
    </source>
</reference>
<protein>
    <submittedName>
        <fullName evidence="2">Uncharacterized protein</fullName>
    </submittedName>
</protein>
<evidence type="ECO:0000313" key="3">
    <source>
        <dbReference type="Proteomes" id="UP000887458"/>
    </source>
</evidence>
<comment type="caution">
    <text evidence="2">The sequence shown here is derived from an EMBL/GenBank/DDBJ whole genome shotgun (WGS) entry which is preliminary data.</text>
</comment>
<sequence length="817" mass="91680">MDKVVKKAKQRSKISSSSSSRRKRNQSKTIETESDEDTQSWSFSQSYSDQPKTFDSPSFSLTEKPMGKIDPLIKKPKRTPPKTVSMKRSIRAQSKPVSRKTSMRTPPKPVSRKRAMRTPSKTVSLRIPIRSTKSESVTPIRSPSKTASVRRQKGSPSKTVSIRRQIKQTSSKTRKMDKNPTTTKLKTILSKIKIRPHLSKNKLKNETNKTQLSSPSKTRKKPGSKKNKTLQSTPSKTTKQARIIKQSKDNKIKGSKMKKTIDKINKRKISETKIPPKSIYDKAISKQVKRLTTRSELNAIAELCLKLMRFTPKTMSTDKSKEKSTRIYKSPIGLIKRYEIIEASTTAKPEHMKDTIKRDITVMKIQITETREKPKDEDIKKTELPPSAITPPPPPTITPLSSKTSPPPTITPLSSKTSPPPTITPLSLKTSPPPTITPSSKKSPPPPPPPTPTITPPSLPSPPEQTIAKLPEIIVPAKDEEKQQLKIIDPFGERNSLSYRRLEDYENKNELDASGGLSMRFNPYLEGRCFYEKLYQQNLDAVVEVIPGLIDEELTYTPSISTVDPIAQSSLPSSVQPILSYTQPGFKWIGEQIMVDTTKTQSVIDEPIMVETAKPLHVIYAPTMAETTKTSNVIISPAMGETMKTPNIIDVTEKKEGTQMSAFGERDSLFYHNPYSYPIYDQDDTEILFNPYLKGVSFNSYYDPGELDKLIEIVHGSNYNDEINVDQTVDNSVQQKNKNSQKNSNNNNNKYQSLSKIIRKESGQNLTQPIKKSSLISSKSPLPSTIETITTETHTNEVITLEIIVEALPESKSKQKP</sequence>
<organism evidence="2 3">
    <name type="scientific">Dermatophagoides pteronyssinus</name>
    <name type="common">European house dust mite</name>
    <dbReference type="NCBI Taxonomy" id="6956"/>
    <lineage>
        <taxon>Eukaryota</taxon>
        <taxon>Metazoa</taxon>
        <taxon>Ecdysozoa</taxon>
        <taxon>Arthropoda</taxon>
        <taxon>Chelicerata</taxon>
        <taxon>Arachnida</taxon>
        <taxon>Acari</taxon>
        <taxon>Acariformes</taxon>
        <taxon>Sarcoptiformes</taxon>
        <taxon>Astigmata</taxon>
        <taxon>Psoroptidia</taxon>
        <taxon>Analgoidea</taxon>
        <taxon>Pyroglyphidae</taxon>
        <taxon>Dermatophagoidinae</taxon>
        <taxon>Dermatophagoides</taxon>
    </lineage>
</organism>
<gene>
    <name evidence="2" type="ORF">DERP_000225</name>
</gene>
<proteinExistence type="predicted"/>
<feature type="compositionally biased region" description="Low complexity" evidence="1">
    <location>
        <begin position="769"/>
        <end position="781"/>
    </location>
</feature>
<feature type="compositionally biased region" description="Polar residues" evidence="1">
    <location>
        <begin position="39"/>
        <end position="61"/>
    </location>
</feature>
<feature type="compositionally biased region" description="Polar residues" evidence="1">
    <location>
        <begin position="229"/>
        <end position="240"/>
    </location>
</feature>
<evidence type="ECO:0000256" key="1">
    <source>
        <dbReference type="SAM" id="MobiDB-lite"/>
    </source>
</evidence>
<feature type="region of interest" description="Disordered" evidence="1">
    <location>
        <begin position="762"/>
        <end position="781"/>
    </location>
</feature>
<feature type="compositionally biased region" description="Basic residues" evidence="1">
    <location>
        <begin position="192"/>
        <end position="202"/>
    </location>
</feature>
<feature type="region of interest" description="Disordered" evidence="1">
    <location>
        <begin position="367"/>
        <end position="465"/>
    </location>
</feature>
<name>A0ABQ8IZJ2_DERPT</name>
<accession>A0ABQ8IZJ2</accession>
<feature type="compositionally biased region" description="Polar residues" evidence="1">
    <location>
        <begin position="134"/>
        <end position="147"/>
    </location>
</feature>
<reference evidence="2 3" key="1">
    <citation type="journal article" date="2018" name="J. Allergy Clin. Immunol.">
        <title>High-quality assembly of Dermatophagoides pteronyssinus genome and transcriptome reveals a wide range of novel allergens.</title>
        <authorList>
            <person name="Liu X.Y."/>
            <person name="Yang K.Y."/>
            <person name="Wang M.Q."/>
            <person name="Kwok J.S."/>
            <person name="Zeng X."/>
            <person name="Yang Z."/>
            <person name="Xiao X.J."/>
            <person name="Lau C.P."/>
            <person name="Li Y."/>
            <person name="Huang Z.M."/>
            <person name="Ba J.G."/>
            <person name="Yim A.K."/>
            <person name="Ouyang C.Y."/>
            <person name="Ngai S.M."/>
            <person name="Chan T.F."/>
            <person name="Leung E.L."/>
            <person name="Liu L."/>
            <person name="Liu Z.G."/>
            <person name="Tsui S.K."/>
        </authorList>
    </citation>
    <scope>NUCLEOTIDE SEQUENCE [LARGE SCALE GENOMIC DNA]</scope>
    <source>
        <strain evidence="2">Derp</strain>
    </source>
</reference>
<evidence type="ECO:0000313" key="2">
    <source>
        <dbReference type="EMBL" id="KAH9415734.1"/>
    </source>
</evidence>
<dbReference type="Proteomes" id="UP000887458">
    <property type="component" value="Unassembled WGS sequence"/>
</dbReference>
<dbReference type="EMBL" id="NJHN03000095">
    <property type="protein sequence ID" value="KAH9415734.1"/>
    <property type="molecule type" value="Genomic_DNA"/>
</dbReference>
<feature type="compositionally biased region" description="Basic residues" evidence="1">
    <location>
        <begin position="1"/>
        <end position="12"/>
    </location>
</feature>